<dbReference type="SMART" id="SM00580">
    <property type="entry name" value="PUG"/>
    <property type="match status" value="1"/>
</dbReference>
<dbReference type="PROSITE" id="PS51392">
    <property type="entry name" value="KEN"/>
    <property type="match status" value="1"/>
</dbReference>
<dbReference type="Gene3D" id="3.30.200.20">
    <property type="entry name" value="Phosphorylase Kinase, domain 1"/>
    <property type="match status" value="1"/>
</dbReference>
<dbReference type="SUPFAM" id="SSF56112">
    <property type="entry name" value="Protein kinase-like (PK-like)"/>
    <property type="match status" value="1"/>
</dbReference>
<feature type="domain" description="KEN" evidence="33">
    <location>
        <begin position="739"/>
        <end position="867"/>
    </location>
</feature>
<dbReference type="FunFam" id="1.10.510.10:FF:000215">
    <property type="entry name" value="serine/threonine-protein kinase/endoribonuclease IRE1 isoform X1"/>
    <property type="match status" value="1"/>
</dbReference>
<dbReference type="AlphaFoldDB" id="A0A8D2QST0"/>
<evidence type="ECO:0000313" key="35">
    <source>
        <dbReference type="Proteomes" id="UP000694401"/>
    </source>
</evidence>
<dbReference type="GO" id="GO:0004521">
    <property type="term" value="F:RNA endonuclease activity"/>
    <property type="evidence" value="ECO:0007669"/>
    <property type="project" value="InterPro"/>
</dbReference>
<dbReference type="GO" id="GO:0046872">
    <property type="term" value="F:metal ion binding"/>
    <property type="evidence" value="ECO:0007669"/>
    <property type="project" value="UniProtKB-KW"/>
</dbReference>
<dbReference type="GO" id="GO:0033120">
    <property type="term" value="P:positive regulation of RNA splicing"/>
    <property type="evidence" value="ECO:0007669"/>
    <property type="project" value="UniProtKB-ARBA"/>
</dbReference>
<evidence type="ECO:0000256" key="15">
    <source>
        <dbReference type="ARBA" id="ARBA00022824"/>
    </source>
</evidence>
<name>A0A8D2QST0_ZOSLA</name>
<dbReference type="InterPro" id="IPR011047">
    <property type="entry name" value="Quinoprotein_ADH-like_sf"/>
</dbReference>
<dbReference type="InterPro" id="IPR000719">
    <property type="entry name" value="Prot_kinase_dom"/>
</dbReference>
<keyword evidence="10" id="KW-0732">Signal</keyword>
<evidence type="ECO:0000256" key="24">
    <source>
        <dbReference type="ARBA" id="ARBA00023230"/>
    </source>
</evidence>
<dbReference type="CDD" id="cd09769">
    <property type="entry name" value="Luminal_IRE1"/>
    <property type="match status" value="1"/>
</dbReference>
<evidence type="ECO:0000256" key="26">
    <source>
        <dbReference type="ARBA" id="ARBA00047899"/>
    </source>
</evidence>
<evidence type="ECO:0000256" key="21">
    <source>
        <dbReference type="ARBA" id="ARBA00023157"/>
    </source>
</evidence>
<dbReference type="EC" id="2.7.11.1" evidence="3"/>
<keyword evidence="5" id="KW-0597">Phosphoprotein</keyword>
<dbReference type="InterPro" id="IPR015943">
    <property type="entry name" value="WD40/YVTN_repeat-like_dom_sf"/>
</dbReference>
<dbReference type="Pfam" id="PF00069">
    <property type="entry name" value="Pkinase"/>
    <property type="match status" value="1"/>
</dbReference>
<evidence type="ECO:0000256" key="5">
    <source>
        <dbReference type="ARBA" id="ARBA00022553"/>
    </source>
</evidence>
<dbReference type="Proteomes" id="UP000694401">
    <property type="component" value="Unassembled WGS sequence"/>
</dbReference>
<dbReference type="Gene3D" id="1.10.510.10">
    <property type="entry name" value="Transferase(Phosphotransferase) domain 1"/>
    <property type="match status" value="1"/>
</dbReference>
<keyword evidence="11" id="KW-0547">Nucleotide-binding</keyword>
<evidence type="ECO:0000313" key="34">
    <source>
        <dbReference type="Ensembl" id="ENSZLMP00000015216.1"/>
    </source>
</evidence>
<evidence type="ECO:0000256" key="14">
    <source>
        <dbReference type="ARBA" id="ARBA00022801"/>
    </source>
</evidence>
<evidence type="ECO:0000256" key="18">
    <source>
        <dbReference type="ARBA" id="ARBA00022989"/>
    </source>
</evidence>
<evidence type="ECO:0000256" key="16">
    <source>
        <dbReference type="ARBA" id="ARBA00022840"/>
    </source>
</evidence>
<dbReference type="GO" id="GO:0005524">
    <property type="term" value="F:ATP binding"/>
    <property type="evidence" value="ECO:0007669"/>
    <property type="project" value="UniProtKB-KW"/>
</dbReference>
<keyword evidence="35" id="KW-1185">Reference proteome</keyword>
<dbReference type="GO" id="GO:0006397">
    <property type="term" value="P:mRNA processing"/>
    <property type="evidence" value="ECO:0007669"/>
    <property type="project" value="InterPro"/>
</dbReference>
<evidence type="ECO:0000256" key="28">
    <source>
        <dbReference type="ARBA" id="ARBA00073767"/>
    </source>
</evidence>
<dbReference type="PANTHER" id="PTHR13954">
    <property type="entry name" value="IRE1-RELATED"/>
    <property type="match status" value="1"/>
</dbReference>
<evidence type="ECO:0000256" key="13">
    <source>
        <dbReference type="ARBA" id="ARBA00022777"/>
    </source>
</evidence>
<reference evidence="34" key="2">
    <citation type="submission" date="2025-09" db="UniProtKB">
        <authorList>
            <consortium name="Ensembl"/>
        </authorList>
    </citation>
    <scope>IDENTIFICATION</scope>
</reference>
<dbReference type="SMART" id="SM00220">
    <property type="entry name" value="S_TKc"/>
    <property type="match status" value="1"/>
</dbReference>
<dbReference type="FunFam" id="3.30.200.20:FF:000077">
    <property type="entry name" value="Putative Serine/threonine-protein kinase/endoribonuclease IRE1"/>
    <property type="match status" value="1"/>
</dbReference>
<dbReference type="InterPro" id="IPR018391">
    <property type="entry name" value="PQQ_b-propeller_rpt"/>
</dbReference>
<dbReference type="GO" id="GO:1990604">
    <property type="term" value="C:IRE1-TRAF2-ASK1 complex"/>
    <property type="evidence" value="ECO:0007669"/>
    <property type="project" value="TreeGrafter"/>
</dbReference>
<keyword evidence="20" id="KW-0472">Membrane</keyword>
<evidence type="ECO:0000259" key="33">
    <source>
        <dbReference type="PROSITE" id="PS51392"/>
    </source>
</evidence>
<comment type="catalytic activity">
    <reaction evidence="26">
        <text>L-threonyl-[protein] + ATP = O-phospho-L-threonyl-[protein] + ADP + H(+)</text>
        <dbReference type="Rhea" id="RHEA:46608"/>
        <dbReference type="Rhea" id="RHEA-COMP:11060"/>
        <dbReference type="Rhea" id="RHEA-COMP:11605"/>
        <dbReference type="ChEBI" id="CHEBI:15378"/>
        <dbReference type="ChEBI" id="CHEBI:30013"/>
        <dbReference type="ChEBI" id="CHEBI:30616"/>
        <dbReference type="ChEBI" id="CHEBI:61977"/>
        <dbReference type="ChEBI" id="CHEBI:456216"/>
        <dbReference type="EC" id="2.7.11.1"/>
    </reaction>
</comment>
<evidence type="ECO:0000256" key="29">
    <source>
        <dbReference type="ARBA" id="ARBA00076266"/>
    </source>
</evidence>
<evidence type="ECO:0000256" key="4">
    <source>
        <dbReference type="ARBA" id="ARBA00022527"/>
    </source>
</evidence>
<dbReference type="InterPro" id="IPR045133">
    <property type="entry name" value="IRE1/2-like"/>
</dbReference>
<keyword evidence="22" id="KW-0804">Transcription</keyword>
<dbReference type="PROSITE" id="PS00108">
    <property type="entry name" value="PROTEIN_KINASE_ST"/>
    <property type="match status" value="1"/>
</dbReference>
<evidence type="ECO:0000256" key="27">
    <source>
        <dbReference type="ARBA" id="ARBA00048679"/>
    </source>
</evidence>
<comment type="catalytic activity">
    <reaction evidence="27">
        <text>L-seryl-[protein] + ATP = O-phospho-L-seryl-[protein] + ADP + H(+)</text>
        <dbReference type="Rhea" id="RHEA:17989"/>
        <dbReference type="Rhea" id="RHEA-COMP:9863"/>
        <dbReference type="Rhea" id="RHEA-COMP:11604"/>
        <dbReference type="ChEBI" id="CHEBI:15378"/>
        <dbReference type="ChEBI" id="CHEBI:29999"/>
        <dbReference type="ChEBI" id="CHEBI:30616"/>
        <dbReference type="ChEBI" id="CHEBI:83421"/>
        <dbReference type="ChEBI" id="CHEBI:456216"/>
        <dbReference type="EC" id="2.7.11.1"/>
    </reaction>
</comment>
<dbReference type="GO" id="GO:0016787">
    <property type="term" value="F:hydrolase activity"/>
    <property type="evidence" value="ECO:0007669"/>
    <property type="project" value="UniProtKB-KW"/>
</dbReference>
<dbReference type="GO" id="GO:0042803">
    <property type="term" value="F:protein homodimerization activity"/>
    <property type="evidence" value="ECO:0007669"/>
    <property type="project" value="UniProtKB-ARBA"/>
</dbReference>
<evidence type="ECO:0000256" key="25">
    <source>
        <dbReference type="ARBA" id="ARBA00023268"/>
    </source>
</evidence>
<keyword evidence="16" id="KW-0067">ATP-binding</keyword>
<sequence length="874" mass="97236">MVSDSHVGTAWAQAADWSLLHSLGRPLGQLCQLSLKGGAVTVPETLLFISTLDGNLHAVSKSTGDIKWTLKDDPILQVPVYVAEPAFLPDPNDGSLYILGGKNKEGLMKLPFTIPELVQSSPCRSSDGVLYTGKKQDTWFIVDPKSGEKQTTLSTEAWDGLCPSSPLLYIGRTQYVITMYDTKSRELRWNATFSEYSAPLCEESYQYKMAHLASSGDGLVVTLDKESGEVLWAQNYGSPVVGIYLWHQDSLRRLPHLNLAMETLRYLTFQSQDIHVLKWSYQSVKDFAATKTQLLPALYVGKHAASFYAMTSLVHGSVALVPQGITLARIDGPTTDDVTMRESGECEITPSTNVKYPQGSITSLHNQWLLIGHHELPPVVHTTMLRAFPENLRKTTETIIPRAPPSRTMFDDVGAEGCWVTEGSVLLGMGSGSPAWDRTARKSQTQVPCSLLEDCFLLSLADAEPGLVVVGKVSFNPKDVLGHGAGGTFVFRGQFEGRSVAVKRLLPECVHLLDREVQLLRESDEHPHVVRYFCTERDRQFHYIAIELCSATLQEYVESPSFDRRGLDPVSVLRQTMSGLAHLHSLSIVHRDLKPCNILISVPNRHGQIRAVISDFGLCKKLQGGRQSFSLRSGIPGTEGWIAPEVLQEAPKENPTSAVDIFSAGCVFYYVVSGGQHPFGDSLRRQANILAGSYQLSCLQEEAHDKLIARELIVAMISSEPQRRPSAPVVLVHPFFWSQEKQLQFFQDVSDRVEKEPAEGPIVSALESGARAVVRTNWRMHISLPLQMDLRKFRTYKGGSVRDLLRAMRNKKHHYHELPADVRVALGCVPEGFVQYFTSRFPRLLLHTHGAMRVCAHERIFRPYYCHGLRGDGA</sequence>
<evidence type="ECO:0000259" key="32">
    <source>
        <dbReference type="PROSITE" id="PS50011"/>
    </source>
</evidence>
<evidence type="ECO:0000256" key="11">
    <source>
        <dbReference type="ARBA" id="ARBA00022741"/>
    </source>
</evidence>
<protein>
    <recommendedName>
        <fullName evidence="28">Serine/threonine-protein kinase/endoribonuclease IRE1</fullName>
        <ecNumber evidence="3">2.7.11.1</ecNumber>
    </recommendedName>
    <alternativeName>
        <fullName evidence="29">Endoplasmic reticulum-to-nucleus signaling 1</fullName>
    </alternativeName>
    <alternativeName>
        <fullName evidence="30">Inositol-requiring protein 1</fullName>
    </alternativeName>
    <alternativeName>
        <fullName evidence="31">Ire1-alpha</fullName>
    </alternativeName>
</protein>
<evidence type="ECO:0000256" key="1">
    <source>
        <dbReference type="ARBA" id="ARBA00001946"/>
    </source>
</evidence>
<evidence type="ECO:0000256" key="8">
    <source>
        <dbReference type="ARBA" id="ARBA00022703"/>
    </source>
</evidence>
<dbReference type="InterPro" id="IPR011009">
    <property type="entry name" value="Kinase-like_dom_sf"/>
</dbReference>
<keyword evidence="8" id="KW-0053">Apoptosis</keyword>
<dbReference type="CDD" id="cd13982">
    <property type="entry name" value="STKc_IRE1"/>
    <property type="match status" value="1"/>
</dbReference>
<evidence type="ECO:0000256" key="31">
    <source>
        <dbReference type="ARBA" id="ARBA00083182"/>
    </source>
</evidence>
<dbReference type="InterPro" id="IPR008271">
    <property type="entry name" value="Ser/Thr_kinase_AS"/>
</dbReference>
<keyword evidence="9" id="KW-0479">Metal-binding</keyword>
<evidence type="ECO:0000256" key="17">
    <source>
        <dbReference type="ARBA" id="ARBA00022842"/>
    </source>
</evidence>
<keyword evidence="15" id="KW-0256">Endoplasmic reticulum</keyword>
<keyword evidence="6" id="KW-0808">Transferase</keyword>
<evidence type="ECO:0000256" key="12">
    <source>
        <dbReference type="ARBA" id="ARBA00022765"/>
    </source>
</evidence>
<evidence type="ECO:0000256" key="9">
    <source>
        <dbReference type="ARBA" id="ARBA00022723"/>
    </source>
</evidence>
<feature type="domain" description="Protein kinase" evidence="32">
    <location>
        <begin position="475"/>
        <end position="736"/>
    </location>
</feature>
<keyword evidence="18" id="KW-1133">Transmembrane helix</keyword>
<keyword evidence="19" id="KW-0805">Transcription regulation</keyword>
<dbReference type="GO" id="GO:0036498">
    <property type="term" value="P:IRE1-mediated unfolded protein response"/>
    <property type="evidence" value="ECO:0007669"/>
    <property type="project" value="UniProtKB-ARBA"/>
</dbReference>
<proteinExistence type="predicted"/>
<evidence type="ECO:0000256" key="20">
    <source>
        <dbReference type="ARBA" id="ARBA00023136"/>
    </source>
</evidence>
<keyword evidence="12" id="KW-0013">ADP-ribosylation</keyword>
<evidence type="ECO:0000256" key="10">
    <source>
        <dbReference type="ARBA" id="ARBA00022729"/>
    </source>
</evidence>
<evidence type="ECO:0000256" key="7">
    <source>
        <dbReference type="ARBA" id="ARBA00022692"/>
    </source>
</evidence>
<keyword evidence="24" id="KW-0834">Unfolded protein response</keyword>
<dbReference type="GO" id="GO:0010629">
    <property type="term" value="P:negative regulation of gene expression"/>
    <property type="evidence" value="ECO:0007669"/>
    <property type="project" value="UniProtKB-ARBA"/>
</dbReference>
<dbReference type="PROSITE" id="PS50011">
    <property type="entry name" value="PROTEIN_KINASE_DOM"/>
    <property type="match status" value="1"/>
</dbReference>
<dbReference type="FunFam" id="2.130.10.10:FF:000225">
    <property type="entry name" value="Endoplasmic reticulum to nucleus-signaling 1"/>
    <property type="match status" value="1"/>
</dbReference>
<dbReference type="Pfam" id="PF06479">
    <property type="entry name" value="Ribonuc_2-5A"/>
    <property type="match status" value="1"/>
</dbReference>
<dbReference type="InterPro" id="IPR010513">
    <property type="entry name" value="KEN_dom"/>
</dbReference>
<evidence type="ECO:0000256" key="22">
    <source>
        <dbReference type="ARBA" id="ARBA00023163"/>
    </source>
</evidence>
<dbReference type="GO" id="GO:0004674">
    <property type="term" value="F:protein serine/threonine kinase activity"/>
    <property type="evidence" value="ECO:0007669"/>
    <property type="project" value="UniProtKB-KW"/>
</dbReference>
<dbReference type="GO" id="GO:1905898">
    <property type="term" value="P:positive regulation of response to endoplasmic reticulum stress"/>
    <property type="evidence" value="ECO:0007669"/>
    <property type="project" value="UniProtKB-ARBA"/>
</dbReference>
<evidence type="ECO:0000256" key="19">
    <source>
        <dbReference type="ARBA" id="ARBA00023015"/>
    </source>
</evidence>
<keyword evidence="17" id="KW-0460">Magnesium</keyword>
<dbReference type="FunFam" id="1.20.1440.180:FF:000001">
    <property type="entry name" value="Serine/threonine-protein kinase/endoribonuclease IRE1"/>
    <property type="match status" value="1"/>
</dbReference>
<dbReference type="InterPro" id="IPR038357">
    <property type="entry name" value="KEN_sf"/>
</dbReference>
<dbReference type="GO" id="GO:0070059">
    <property type="term" value="P:intrinsic apoptotic signaling pathway in response to endoplasmic reticulum stress"/>
    <property type="evidence" value="ECO:0007669"/>
    <property type="project" value="TreeGrafter"/>
</dbReference>
<keyword evidence="23" id="KW-0325">Glycoprotein</keyword>
<evidence type="ECO:0000256" key="23">
    <source>
        <dbReference type="ARBA" id="ARBA00023180"/>
    </source>
</evidence>
<dbReference type="CDD" id="cd10422">
    <property type="entry name" value="RNase_Ire1"/>
    <property type="match status" value="1"/>
</dbReference>
<evidence type="ECO:0000256" key="6">
    <source>
        <dbReference type="ARBA" id="ARBA00022679"/>
    </source>
</evidence>
<organism evidence="34 35">
    <name type="scientific">Zosterops lateralis melanops</name>
    <dbReference type="NCBI Taxonomy" id="1220523"/>
    <lineage>
        <taxon>Eukaryota</taxon>
        <taxon>Metazoa</taxon>
        <taxon>Chordata</taxon>
        <taxon>Craniata</taxon>
        <taxon>Vertebrata</taxon>
        <taxon>Euteleostomi</taxon>
        <taxon>Archelosauria</taxon>
        <taxon>Archosauria</taxon>
        <taxon>Dinosauria</taxon>
        <taxon>Saurischia</taxon>
        <taxon>Theropoda</taxon>
        <taxon>Coelurosauria</taxon>
        <taxon>Aves</taxon>
        <taxon>Neognathae</taxon>
        <taxon>Neoaves</taxon>
        <taxon>Telluraves</taxon>
        <taxon>Australaves</taxon>
        <taxon>Passeriformes</taxon>
        <taxon>Sylvioidea</taxon>
        <taxon>Zosteropidae</taxon>
        <taxon>Zosterops</taxon>
    </lineage>
</organism>
<evidence type="ECO:0000256" key="30">
    <source>
        <dbReference type="ARBA" id="ARBA00078578"/>
    </source>
</evidence>
<comment type="cofactor">
    <cofactor evidence="1">
        <name>Mg(2+)</name>
        <dbReference type="ChEBI" id="CHEBI:18420"/>
    </cofactor>
</comment>
<evidence type="ECO:0000256" key="3">
    <source>
        <dbReference type="ARBA" id="ARBA00012513"/>
    </source>
</evidence>
<dbReference type="SMART" id="SM00564">
    <property type="entry name" value="PQQ"/>
    <property type="match status" value="4"/>
</dbReference>
<comment type="subcellular location">
    <subcellularLocation>
        <location evidence="2">Endoplasmic reticulum membrane</location>
        <topology evidence="2">Single-pass type I membrane protein</topology>
    </subcellularLocation>
</comment>
<keyword evidence="25" id="KW-0511">Multifunctional enzyme</keyword>
<dbReference type="Ensembl" id="ENSZLMT00000015635.1">
    <property type="protein sequence ID" value="ENSZLMP00000015216.1"/>
    <property type="gene ID" value="ENSZLMG00000010570.1"/>
</dbReference>
<keyword evidence="4" id="KW-0723">Serine/threonine-protein kinase</keyword>
<reference evidence="34" key="1">
    <citation type="submission" date="2025-08" db="UniProtKB">
        <authorList>
            <consortium name="Ensembl"/>
        </authorList>
    </citation>
    <scope>IDENTIFICATION</scope>
</reference>
<keyword evidence="21" id="KW-1015">Disulfide bond</keyword>
<evidence type="ECO:0000256" key="2">
    <source>
        <dbReference type="ARBA" id="ARBA00004115"/>
    </source>
</evidence>
<dbReference type="Gene3D" id="2.130.10.10">
    <property type="entry name" value="YVTN repeat-like/Quinoprotein amine dehydrogenase"/>
    <property type="match status" value="1"/>
</dbReference>
<dbReference type="SUPFAM" id="SSF50998">
    <property type="entry name" value="Quinoprotein alcohol dehydrogenase-like"/>
    <property type="match status" value="1"/>
</dbReference>
<accession>A0A8D2QST0</accession>
<keyword evidence="14" id="KW-0378">Hydrolase</keyword>
<keyword evidence="7" id="KW-0812">Transmembrane</keyword>
<dbReference type="Gene3D" id="1.20.1440.180">
    <property type="entry name" value="KEN domain"/>
    <property type="match status" value="1"/>
</dbReference>
<keyword evidence="13" id="KW-0418">Kinase</keyword>
<dbReference type="PANTHER" id="PTHR13954:SF15">
    <property type="entry name" value="SERINE_THREONINE-PROTEIN KINASE_ENDORIBONUCLEASE IRE2"/>
    <property type="match status" value="1"/>
</dbReference>
<dbReference type="GO" id="GO:0051082">
    <property type="term" value="F:unfolded protein binding"/>
    <property type="evidence" value="ECO:0007669"/>
    <property type="project" value="TreeGrafter"/>
</dbReference>